<feature type="region of interest" description="Disordered" evidence="7">
    <location>
        <begin position="780"/>
        <end position="813"/>
    </location>
</feature>
<name>A0A210QH16_MIZYE</name>
<organism evidence="10 11">
    <name type="scientific">Mizuhopecten yessoensis</name>
    <name type="common">Japanese scallop</name>
    <name type="synonym">Patinopecten yessoensis</name>
    <dbReference type="NCBI Taxonomy" id="6573"/>
    <lineage>
        <taxon>Eukaryota</taxon>
        <taxon>Metazoa</taxon>
        <taxon>Spiralia</taxon>
        <taxon>Lophotrochozoa</taxon>
        <taxon>Mollusca</taxon>
        <taxon>Bivalvia</taxon>
        <taxon>Autobranchia</taxon>
        <taxon>Pteriomorphia</taxon>
        <taxon>Pectinida</taxon>
        <taxon>Pectinoidea</taxon>
        <taxon>Pectinidae</taxon>
        <taxon>Mizuhopecten</taxon>
    </lineage>
</organism>
<dbReference type="GO" id="GO:0060236">
    <property type="term" value="P:regulation of mitotic spindle organization"/>
    <property type="evidence" value="ECO:0007669"/>
    <property type="project" value="InterPro"/>
</dbReference>
<feature type="compositionally biased region" description="Polar residues" evidence="7">
    <location>
        <begin position="687"/>
        <end position="699"/>
    </location>
</feature>
<sequence>MKIDLSKTGTTSHETCDPNYAPSIGGIEEEYLEEDEDYNVCNGIDVIEDADQVIEKAATPTTETRRLTRSFASTPVNDKGLPDASDAKKTPARQSTPARSTPRRTPASSKVATSPELSASDGTETKDGPVVTTNICTDLAQWRTKSKKEPPKTAKNNTKSQPARVKKPPTKGPDSEKSVQNPEQRGRSTTLKRSSSFRRSAETTNLSSSLDGKSHTSLKRTNSMTRSTSQKLNNVSSSSSDTGKNMKRNHSRGLSAGRATSSDRQTRPRLNSNSSDTKEDSSAPASKMPKLTIPNTPTFMKRKPGPKTNAEQYKKAEEREMETIAMMRKELVKKRKLAQESYKKAMTGSACQPVHAHKLPTMPQGFQFQTDSRIKSHGMETRSESRERDFVETLRSSTATKTSPKQVANQKGPTIPKPFKLTDCKKHKMGSMDDLSKADTFQSMAEKVKAFHRQTPERFKSRGRMCSANKGEGVRGRSRSPNKVLTVPKTPQFETRGRTRSYHIPTHQEREEEEVQEMVKNQFKAHPVNERILTNPNTGVRKVPSKPITTPEEFHLTAPDRRAQDSSTEEEKFEFHAKPLPIKILEGPVGVKPAKQVAPTVPKSPAFALKNRVRMPAEMEDFKNESQVKVTANPVPHAGVPFQPKLGHKCTVPEPFTFEERDQDVRAKKEEKIKEILEEEKRAREFQAQNCPSPTSDTLPQKQPKPATQPQPFNFDIDNRGAKRAEEWSRKIEEELRQQRQQATFKATNSDVLIKKPFVPAKSLKPLTDVNDFELNTDKRSKSREVYEQRRKAHEAEAEALKRQREKHQEEQEKLAIAKLRAEMVPKPQPVKRFKTVEVLPSERQPTVPMSPKFSTDNRLRSNVRV</sequence>
<dbReference type="EMBL" id="NEDP02003738">
    <property type="protein sequence ID" value="OWF48024.1"/>
    <property type="molecule type" value="Genomic_DNA"/>
</dbReference>
<keyword evidence="6" id="KW-0539">Nucleus</keyword>
<dbReference type="GO" id="GO:0005819">
    <property type="term" value="C:spindle"/>
    <property type="evidence" value="ECO:0007669"/>
    <property type="project" value="UniProtKB-SubCell"/>
</dbReference>
<feature type="domain" description="TPX2 C-terminal" evidence="8">
    <location>
        <begin position="773"/>
        <end position="846"/>
    </location>
</feature>
<dbReference type="Pfam" id="PF12214">
    <property type="entry name" value="TPX2_importin"/>
    <property type="match status" value="1"/>
</dbReference>
<protein>
    <submittedName>
        <fullName evidence="10">Targeting protein for Xklp2-like</fullName>
    </submittedName>
</protein>
<evidence type="ECO:0000259" key="8">
    <source>
        <dbReference type="Pfam" id="PF06886"/>
    </source>
</evidence>
<evidence type="ECO:0000259" key="9">
    <source>
        <dbReference type="Pfam" id="PF12214"/>
    </source>
</evidence>
<dbReference type="InterPro" id="IPR027330">
    <property type="entry name" value="TPX2_central_dom"/>
</dbReference>
<comment type="similarity">
    <text evidence="3">Belongs to the TPX2 family.</text>
</comment>
<dbReference type="AlphaFoldDB" id="A0A210QH16"/>
<accession>A0A210QH16</accession>
<keyword evidence="5" id="KW-0206">Cytoskeleton</keyword>
<dbReference type="PANTHER" id="PTHR14326:SF44">
    <property type="entry name" value="TARGETING PROTEIN FOR XKLP2"/>
    <property type="match status" value="1"/>
</dbReference>
<dbReference type="GO" id="GO:0005634">
    <property type="term" value="C:nucleus"/>
    <property type="evidence" value="ECO:0007669"/>
    <property type="project" value="UniProtKB-SubCell"/>
</dbReference>
<evidence type="ECO:0000313" key="11">
    <source>
        <dbReference type="Proteomes" id="UP000242188"/>
    </source>
</evidence>
<feature type="compositionally biased region" description="Basic and acidic residues" evidence="7">
    <location>
        <begin position="372"/>
        <end position="392"/>
    </location>
</feature>
<evidence type="ECO:0000256" key="3">
    <source>
        <dbReference type="ARBA" id="ARBA00005885"/>
    </source>
</evidence>
<evidence type="ECO:0000313" key="10">
    <source>
        <dbReference type="EMBL" id="OWF48024.1"/>
    </source>
</evidence>
<feature type="region of interest" description="Disordered" evidence="7">
    <location>
        <begin position="1"/>
        <end position="24"/>
    </location>
</feature>
<feature type="compositionally biased region" description="Polar residues" evidence="7">
    <location>
        <begin position="106"/>
        <end position="122"/>
    </location>
</feature>
<proteinExistence type="inferred from homology"/>
<feature type="compositionally biased region" description="Basic and acidic residues" evidence="7">
    <location>
        <begin position="552"/>
        <end position="573"/>
    </location>
</feature>
<feature type="domain" description="TPX2 central" evidence="9">
    <location>
        <begin position="485"/>
        <end position="607"/>
    </location>
</feature>
<feature type="compositionally biased region" description="Polar residues" evidence="7">
    <location>
        <begin position="394"/>
        <end position="412"/>
    </location>
</feature>
<feature type="compositionally biased region" description="Basic and acidic residues" evidence="7">
    <location>
        <begin position="659"/>
        <end position="685"/>
    </location>
</feature>
<keyword evidence="4" id="KW-0963">Cytoplasm</keyword>
<gene>
    <name evidence="10" type="ORF">KP79_PYT13936</name>
</gene>
<feature type="compositionally biased region" description="Polar residues" evidence="7">
    <location>
        <begin position="178"/>
        <end position="211"/>
    </location>
</feature>
<dbReference type="InterPro" id="IPR009675">
    <property type="entry name" value="TPX2_fam"/>
</dbReference>
<feature type="compositionally biased region" description="Polar residues" evidence="7">
    <location>
        <begin position="258"/>
        <end position="275"/>
    </location>
</feature>
<reference evidence="10 11" key="1">
    <citation type="journal article" date="2017" name="Nat. Ecol. Evol.">
        <title>Scallop genome provides insights into evolution of bilaterian karyotype and development.</title>
        <authorList>
            <person name="Wang S."/>
            <person name="Zhang J."/>
            <person name="Jiao W."/>
            <person name="Li J."/>
            <person name="Xun X."/>
            <person name="Sun Y."/>
            <person name="Guo X."/>
            <person name="Huan P."/>
            <person name="Dong B."/>
            <person name="Zhang L."/>
            <person name="Hu X."/>
            <person name="Sun X."/>
            <person name="Wang J."/>
            <person name="Zhao C."/>
            <person name="Wang Y."/>
            <person name="Wang D."/>
            <person name="Huang X."/>
            <person name="Wang R."/>
            <person name="Lv J."/>
            <person name="Li Y."/>
            <person name="Zhang Z."/>
            <person name="Liu B."/>
            <person name="Lu W."/>
            <person name="Hui Y."/>
            <person name="Liang J."/>
            <person name="Zhou Z."/>
            <person name="Hou R."/>
            <person name="Li X."/>
            <person name="Liu Y."/>
            <person name="Li H."/>
            <person name="Ning X."/>
            <person name="Lin Y."/>
            <person name="Zhao L."/>
            <person name="Xing Q."/>
            <person name="Dou J."/>
            <person name="Li Y."/>
            <person name="Mao J."/>
            <person name="Guo H."/>
            <person name="Dou H."/>
            <person name="Li T."/>
            <person name="Mu C."/>
            <person name="Jiang W."/>
            <person name="Fu Q."/>
            <person name="Fu X."/>
            <person name="Miao Y."/>
            <person name="Liu J."/>
            <person name="Yu Q."/>
            <person name="Li R."/>
            <person name="Liao H."/>
            <person name="Li X."/>
            <person name="Kong Y."/>
            <person name="Jiang Z."/>
            <person name="Chourrout D."/>
            <person name="Li R."/>
            <person name="Bao Z."/>
        </authorList>
    </citation>
    <scope>NUCLEOTIDE SEQUENCE [LARGE SCALE GENOMIC DNA]</scope>
    <source>
        <strain evidence="10 11">PY_sf001</strain>
    </source>
</reference>
<feature type="region of interest" description="Disordered" evidence="7">
    <location>
        <begin position="55"/>
        <end position="315"/>
    </location>
</feature>
<feature type="region of interest" description="Disordered" evidence="7">
    <location>
        <begin position="346"/>
        <end position="425"/>
    </location>
</feature>
<evidence type="ECO:0000256" key="7">
    <source>
        <dbReference type="SAM" id="MobiDB-lite"/>
    </source>
</evidence>
<evidence type="ECO:0000256" key="2">
    <source>
        <dbReference type="ARBA" id="ARBA00004186"/>
    </source>
</evidence>
<feature type="region of interest" description="Disordered" evidence="7">
    <location>
        <begin position="842"/>
        <end position="866"/>
    </location>
</feature>
<dbReference type="Pfam" id="PF06886">
    <property type="entry name" value="TPX2"/>
    <property type="match status" value="1"/>
</dbReference>
<keyword evidence="11" id="KW-1185">Reference proteome</keyword>
<dbReference type="InterPro" id="IPR027329">
    <property type="entry name" value="TPX2_C"/>
</dbReference>
<comment type="subcellular location">
    <subcellularLocation>
        <location evidence="2">Cytoplasm</location>
        <location evidence="2">Cytoskeleton</location>
        <location evidence="2">Spindle</location>
    </subcellularLocation>
    <subcellularLocation>
        <location evidence="1">Nucleus</location>
    </subcellularLocation>
</comment>
<dbReference type="PANTHER" id="PTHR14326">
    <property type="entry name" value="TARGETING PROTEIN FOR XKLP2"/>
    <property type="match status" value="1"/>
</dbReference>
<evidence type="ECO:0000256" key="1">
    <source>
        <dbReference type="ARBA" id="ARBA00004123"/>
    </source>
</evidence>
<evidence type="ECO:0000256" key="6">
    <source>
        <dbReference type="ARBA" id="ARBA00023242"/>
    </source>
</evidence>
<evidence type="ECO:0000256" key="4">
    <source>
        <dbReference type="ARBA" id="ARBA00022490"/>
    </source>
</evidence>
<dbReference type="STRING" id="6573.A0A210QH16"/>
<dbReference type="OrthoDB" id="1684416at2759"/>
<dbReference type="Proteomes" id="UP000242188">
    <property type="component" value="Unassembled WGS sequence"/>
</dbReference>
<feature type="compositionally biased region" description="Low complexity" evidence="7">
    <location>
        <begin position="700"/>
        <end position="712"/>
    </location>
</feature>
<feature type="region of interest" description="Disordered" evidence="7">
    <location>
        <begin position="452"/>
        <end position="573"/>
    </location>
</feature>
<evidence type="ECO:0000256" key="5">
    <source>
        <dbReference type="ARBA" id="ARBA00023212"/>
    </source>
</evidence>
<feature type="compositionally biased region" description="Polar residues" evidence="7">
    <location>
        <begin position="219"/>
        <end position="235"/>
    </location>
</feature>
<feature type="compositionally biased region" description="Basic and acidic residues" evidence="7">
    <location>
        <begin position="717"/>
        <end position="726"/>
    </location>
</feature>
<dbReference type="GO" id="GO:0005874">
    <property type="term" value="C:microtubule"/>
    <property type="evidence" value="ECO:0007669"/>
    <property type="project" value="InterPro"/>
</dbReference>
<feature type="region of interest" description="Disordered" evidence="7">
    <location>
        <begin position="659"/>
        <end position="726"/>
    </location>
</feature>
<comment type="caution">
    <text evidence="10">The sequence shown here is derived from an EMBL/GenBank/DDBJ whole genome shotgun (WGS) entry which is preliminary data.</text>
</comment>